<evidence type="ECO:0000256" key="6">
    <source>
        <dbReference type="RuleBase" id="RU004560"/>
    </source>
</evidence>
<feature type="region of interest" description="Disordered" evidence="7">
    <location>
        <begin position="523"/>
        <end position="573"/>
    </location>
</feature>
<evidence type="ECO:0000256" key="4">
    <source>
        <dbReference type="ARBA" id="ARBA00023134"/>
    </source>
</evidence>
<proteinExistence type="inferred from homology"/>
<comment type="similarity">
    <text evidence="6">Belongs to the TRAFAC class TrmE-Era-EngA-EngB-Septin-like GTPase superfamily. Septin GTPase family.</text>
</comment>
<feature type="region of interest" description="Disordered" evidence="7">
    <location>
        <begin position="360"/>
        <end position="461"/>
    </location>
</feature>
<feature type="region of interest" description="Disordered" evidence="7">
    <location>
        <begin position="121"/>
        <end position="145"/>
    </location>
</feature>
<accession>A0A3N0YKM1</accession>
<dbReference type="SUPFAM" id="SSF52540">
    <property type="entry name" value="P-loop containing nucleoside triphosphate hydrolases"/>
    <property type="match status" value="1"/>
</dbReference>
<dbReference type="AlphaFoldDB" id="A0A3N0YKM1"/>
<dbReference type="InterPro" id="IPR027417">
    <property type="entry name" value="P-loop_NTPase"/>
</dbReference>
<name>A0A3N0YKM1_ANAGA</name>
<sequence>MNPGEQDLTGNTLPTGSSFNTSSLFSARLSPCLDPSFPSPSSLSPCPVTSASSPSRLSPLSPSPSRLSPSSHFISSYSPVRLSPCPTCDPSTSPTRVSPCPMPLSPSVVLKKPIHISSFSTTGQSLEQENQTHSSPTSNINTVDTFLNSPQLKPVKTISQIETTIRQLPTDKDKPLHSADIRGKTWPIGSKISRFTPISSTERSVRSIPITNTRGQKKQTGLQQDPFRPQPQEKLKQNSNICSQVSKPSTLESISPKNLRHVEKSESRPQSLTGYQKKRQSQDPTLVRIRLGLIKTGRIINSAAHLSNLEKIKGSSEENNLKIQSDGHPAVSEKLQQPIHSKIMLGAAKQIIRPTMMCQKLQNHPQASAEGKRQLYKQSTPTNPISLPKATTSQKDIFQELKNGSSPKEYSKLVSSSSSTRKNRASEDCNTTNDSSNESNMTINSSQHNQTNANDNQESKLKIRPQSIASETETSVITSHYNNASDQCGRMSCFQFPLKSPRSFTECGQLSRICRPVIKRTSDSRPTYFKTPQAWRRSSSNQTANTGRDVRNTSQNRCNLSDSDSSKSSSSEATLHEDYRFGRKYRGARLYKKCATSCPTKFVGKKHDAAVHPELSGSPSTHTNSEILECSMAGCMLQCPFTLDQQQESKHTLHTTDCDRFREANHPWLREQEDPLPLQPSVAADMRSGADLQSCPEECVSTDMSEIVPPEVRPKPVVPAKPSHVAPPSSTPFLPSPQGTGGEGQGSGRGSALLGYIGIDTIIEQMRKKTMKTGFDFNIMVVGQSGLGKSTLVNTLFKSQVSRRSTGWSRDEKIPKTVEIKSVSHVIEEGGVKMKLTVVDTPGFGDQINNDNCWEPISKYINEQYEKFLKEEVNIARKKRIPDTRVHCCLYFISPTGHSLRQLDIEFMKHLSRVVNIIPVIAKSDTLTLEEKTEFKQRVRKELEVCGIECYPQKEFDEDMEDKSDNDKIRETMPFAVVGSDKEYQVNGKRVLGRKTAWGIVEVENPNHCEFSLLRDFMIRSHLQDLKEVTHNIQYETYRAKRLNANGGLHPISSSGHDTQESNL</sequence>
<organism evidence="9 10">
    <name type="scientific">Anabarilius grahami</name>
    <name type="common">Kanglang fish</name>
    <name type="synonym">Barilius grahami</name>
    <dbReference type="NCBI Taxonomy" id="495550"/>
    <lineage>
        <taxon>Eukaryota</taxon>
        <taxon>Metazoa</taxon>
        <taxon>Chordata</taxon>
        <taxon>Craniata</taxon>
        <taxon>Vertebrata</taxon>
        <taxon>Euteleostomi</taxon>
        <taxon>Actinopterygii</taxon>
        <taxon>Neopterygii</taxon>
        <taxon>Teleostei</taxon>
        <taxon>Ostariophysi</taxon>
        <taxon>Cypriniformes</taxon>
        <taxon>Xenocyprididae</taxon>
        <taxon>Xenocypridinae</taxon>
        <taxon>Xenocypridinae incertae sedis</taxon>
        <taxon>Anabarilius</taxon>
    </lineage>
</organism>
<dbReference type="PANTHER" id="PTHR18884">
    <property type="entry name" value="SEPTIN"/>
    <property type="match status" value="1"/>
</dbReference>
<dbReference type="CDD" id="cd01850">
    <property type="entry name" value="CDC_Septin"/>
    <property type="match status" value="1"/>
</dbReference>
<dbReference type="Pfam" id="PF00735">
    <property type="entry name" value="Septin"/>
    <property type="match status" value="1"/>
</dbReference>
<feature type="compositionally biased region" description="Polar residues" evidence="7">
    <location>
        <begin position="209"/>
        <end position="223"/>
    </location>
</feature>
<comment type="caution">
    <text evidence="9">The sequence shown here is derived from an EMBL/GenBank/DDBJ whole genome shotgun (WGS) entry which is preliminary data.</text>
</comment>
<keyword evidence="4 6" id="KW-0342">GTP-binding</keyword>
<evidence type="ECO:0000256" key="7">
    <source>
        <dbReference type="SAM" id="MobiDB-lite"/>
    </source>
</evidence>
<dbReference type="GO" id="GO:0005525">
    <property type="term" value="F:GTP binding"/>
    <property type="evidence" value="ECO:0007669"/>
    <property type="project" value="UniProtKB-KW"/>
</dbReference>
<feature type="region of interest" description="Disordered" evidence="7">
    <location>
        <begin position="710"/>
        <end position="749"/>
    </location>
</feature>
<dbReference type="OrthoDB" id="416553at2759"/>
<gene>
    <name evidence="9" type="ORF">DPX16_21644</name>
</gene>
<feature type="compositionally biased region" description="Gly residues" evidence="7">
    <location>
        <begin position="739"/>
        <end position="749"/>
    </location>
</feature>
<evidence type="ECO:0000313" key="9">
    <source>
        <dbReference type="EMBL" id="ROL46460.1"/>
    </source>
</evidence>
<feature type="compositionally biased region" description="Low complexity" evidence="7">
    <location>
        <begin position="561"/>
        <end position="571"/>
    </location>
</feature>
<feature type="compositionally biased region" description="Low complexity" evidence="7">
    <location>
        <begin position="405"/>
        <end position="420"/>
    </location>
</feature>
<dbReference type="FunFam" id="3.40.50.300:FF:000387">
    <property type="entry name" value="neuronal-specific septin-3 isoform X1"/>
    <property type="match status" value="1"/>
</dbReference>
<keyword evidence="2" id="KW-0963">Cytoplasm</keyword>
<evidence type="ECO:0000256" key="1">
    <source>
        <dbReference type="ARBA" id="ARBA00004496"/>
    </source>
</evidence>
<feature type="compositionally biased region" description="Polar residues" evidence="7">
    <location>
        <begin position="376"/>
        <end position="396"/>
    </location>
</feature>
<feature type="region of interest" description="Disordered" evidence="7">
    <location>
        <begin position="197"/>
        <end position="283"/>
    </location>
</feature>
<dbReference type="GO" id="GO:0005737">
    <property type="term" value="C:cytoplasm"/>
    <property type="evidence" value="ECO:0007669"/>
    <property type="project" value="UniProtKB-SubCell"/>
</dbReference>
<dbReference type="InterPro" id="IPR008114">
    <property type="entry name" value="Septin3"/>
</dbReference>
<feature type="compositionally biased region" description="Polar residues" evidence="7">
    <location>
        <begin position="237"/>
        <end position="256"/>
    </location>
</feature>
<feature type="compositionally biased region" description="Polar residues" evidence="7">
    <location>
        <begin position="428"/>
        <end position="456"/>
    </location>
</feature>
<comment type="subcellular location">
    <subcellularLocation>
        <location evidence="1">Cytoplasm</location>
    </subcellularLocation>
</comment>
<evidence type="ECO:0000259" key="8">
    <source>
        <dbReference type="PROSITE" id="PS51719"/>
    </source>
</evidence>
<keyword evidence="10" id="KW-1185">Reference proteome</keyword>
<dbReference type="InterPro" id="IPR016491">
    <property type="entry name" value="Septin"/>
</dbReference>
<feature type="region of interest" description="Disordered" evidence="7">
    <location>
        <begin position="36"/>
        <end position="72"/>
    </location>
</feature>
<feature type="domain" description="Septin-type G" evidence="8">
    <location>
        <begin position="773"/>
        <end position="1045"/>
    </location>
</feature>
<dbReference type="PRINTS" id="PR01741">
    <property type="entry name" value="SEPTIN3"/>
</dbReference>
<reference evidence="9 10" key="1">
    <citation type="submission" date="2018-10" db="EMBL/GenBank/DDBJ databases">
        <title>Genome assembly for a Yunnan-Guizhou Plateau 3E fish, Anabarilius grahami (Regan), and its evolutionary and genetic applications.</title>
        <authorList>
            <person name="Jiang W."/>
        </authorList>
    </citation>
    <scope>NUCLEOTIDE SEQUENCE [LARGE SCALE GENOMIC DNA]</scope>
    <source>
        <strain evidence="9">AG-KIZ</strain>
        <tissue evidence="9">Muscle</tissue>
    </source>
</reference>
<dbReference type="EMBL" id="RJVU01037554">
    <property type="protein sequence ID" value="ROL46460.1"/>
    <property type="molecule type" value="Genomic_DNA"/>
</dbReference>
<evidence type="ECO:0000256" key="5">
    <source>
        <dbReference type="ARBA" id="ARBA00041105"/>
    </source>
</evidence>
<protein>
    <recommendedName>
        <fullName evidence="5">Neuronal-specific septin-3</fullName>
    </recommendedName>
</protein>
<dbReference type="InterPro" id="IPR030379">
    <property type="entry name" value="G_SEPTIN_dom"/>
</dbReference>
<feature type="compositionally biased region" description="Polar residues" evidence="7">
    <location>
        <begin position="536"/>
        <end position="560"/>
    </location>
</feature>
<dbReference type="PROSITE" id="PS51719">
    <property type="entry name" value="G_SEPTIN"/>
    <property type="match status" value="1"/>
</dbReference>
<evidence type="ECO:0000313" key="10">
    <source>
        <dbReference type="Proteomes" id="UP000281406"/>
    </source>
</evidence>
<keyword evidence="3 6" id="KW-0547">Nucleotide-binding</keyword>
<evidence type="ECO:0000256" key="3">
    <source>
        <dbReference type="ARBA" id="ARBA00022741"/>
    </source>
</evidence>
<dbReference type="Proteomes" id="UP000281406">
    <property type="component" value="Unassembled WGS sequence"/>
</dbReference>
<evidence type="ECO:0000256" key="2">
    <source>
        <dbReference type="ARBA" id="ARBA00022490"/>
    </source>
</evidence>
<dbReference type="Gene3D" id="3.40.50.300">
    <property type="entry name" value="P-loop containing nucleotide triphosphate hydrolases"/>
    <property type="match status" value="1"/>
</dbReference>